<evidence type="ECO:0000256" key="1">
    <source>
        <dbReference type="ARBA" id="ARBA00001946"/>
    </source>
</evidence>
<evidence type="ECO:0000256" key="8">
    <source>
        <dbReference type="ARBA" id="ARBA00022842"/>
    </source>
</evidence>
<evidence type="ECO:0000256" key="3">
    <source>
        <dbReference type="ARBA" id="ARBA00022679"/>
    </source>
</evidence>
<protein>
    <submittedName>
        <fullName evidence="11">DNA polymerase beta subunit</fullName>
    </submittedName>
</protein>
<feature type="domain" description="Polymerase nucleotidyl transferase" evidence="10">
    <location>
        <begin position="29"/>
        <end position="104"/>
    </location>
</feature>
<dbReference type="SUPFAM" id="SSF81301">
    <property type="entry name" value="Nucleotidyltransferase"/>
    <property type="match status" value="1"/>
</dbReference>
<evidence type="ECO:0000259" key="10">
    <source>
        <dbReference type="Pfam" id="PF01909"/>
    </source>
</evidence>
<comment type="cofactor">
    <cofactor evidence="1">
        <name>Mg(2+)</name>
        <dbReference type="ChEBI" id="CHEBI:18420"/>
    </cofactor>
</comment>
<keyword evidence="4" id="KW-0548">Nucleotidyltransferase</keyword>
<dbReference type="GO" id="GO:0005524">
    <property type="term" value="F:ATP binding"/>
    <property type="evidence" value="ECO:0007669"/>
    <property type="project" value="UniProtKB-KW"/>
</dbReference>
<reference evidence="11" key="1">
    <citation type="submission" date="2013-08" db="EMBL/GenBank/DDBJ databases">
        <authorList>
            <person name="Mendez C."/>
            <person name="Richter M."/>
            <person name="Ferrer M."/>
            <person name="Sanchez J."/>
        </authorList>
    </citation>
    <scope>NUCLEOTIDE SEQUENCE</scope>
</reference>
<evidence type="ECO:0000256" key="6">
    <source>
        <dbReference type="ARBA" id="ARBA00022741"/>
    </source>
</evidence>
<proteinExistence type="inferred from homology"/>
<keyword evidence="6" id="KW-0547">Nucleotide-binding</keyword>
<keyword evidence="2" id="KW-1277">Toxin-antitoxin system</keyword>
<dbReference type="Pfam" id="PF01909">
    <property type="entry name" value="NTP_transf_2"/>
    <property type="match status" value="1"/>
</dbReference>
<dbReference type="GO" id="GO:0016779">
    <property type="term" value="F:nucleotidyltransferase activity"/>
    <property type="evidence" value="ECO:0007669"/>
    <property type="project" value="UniProtKB-KW"/>
</dbReference>
<name>T1C248_9ZZZZ</name>
<dbReference type="PANTHER" id="PTHR33571:SF12">
    <property type="entry name" value="BSL3053 PROTEIN"/>
    <property type="match status" value="1"/>
</dbReference>
<gene>
    <name evidence="11" type="ORF">B1B_02376</name>
</gene>
<keyword evidence="5" id="KW-0479">Metal-binding</keyword>
<dbReference type="AlphaFoldDB" id="T1C248"/>
<dbReference type="Gene3D" id="3.30.460.10">
    <property type="entry name" value="Beta Polymerase, domain 2"/>
    <property type="match status" value="1"/>
</dbReference>
<sequence>MPKVRPPKPGGGIGIEEILLPHRPEILRLARKHGAKEVRVFGSVRRREADARSDVDLLVRWRRSAPPLASLYLEVELERLLGRRVDVVEEDTLPWSYRPNVLAEAVPL</sequence>
<keyword evidence="8" id="KW-0460">Magnesium</keyword>
<evidence type="ECO:0000256" key="2">
    <source>
        <dbReference type="ARBA" id="ARBA00022649"/>
    </source>
</evidence>
<comment type="similarity">
    <text evidence="9">Belongs to the MntA antitoxin family.</text>
</comment>
<comment type="caution">
    <text evidence="11">The sequence shown here is derived from an EMBL/GenBank/DDBJ whole genome shotgun (WGS) entry which is preliminary data.</text>
</comment>
<evidence type="ECO:0000256" key="9">
    <source>
        <dbReference type="ARBA" id="ARBA00038276"/>
    </source>
</evidence>
<accession>T1C248</accession>
<evidence type="ECO:0000256" key="4">
    <source>
        <dbReference type="ARBA" id="ARBA00022695"/>
    </source>
</evidence>
<dbReference type="InterPro" id="IPR002934">
    <property type="entry name" value="Polymerase_NTP_transf_dom"/>
</dbReference>
<evidence type="ECO:0000256" key="5">
    <source>
        <dbReference type="ARBA" id="ARBA00022723"/>
    </source>
</evidence>
<keyword evidence="7" id="KW-0067">ATP-binding</keyword>
<evidence type="ECO:0000313" key="11">
    <source>
        <dbReference type="EMBL" id="EQD74963.1"/>
    </source>
</evidence>
<keyword evidence="3" id="KW-0808">Transferase</keyword>
<dbReference type="EMBL" id="AUZY01001404">
    <property type="protein sequence ID" value="EQD74963.1"/>
    <property type="molecule type" value="Genomic_DNA"/>
</dbReference>
<dbReference type="InterPro" id="IPR043519">
    <property type="entry name" value="NT_sf"/>
</dbReference>
<dbReference type="PANTHER" id="PTHR33571">
    <property type="entry name" value="SSL8005 PROTEIN"/>
    <property type="match status" value="1"/>
</dbReference>
<dbReference type="InterPro" id="IPR052038">
    <property type="entry name" value="Type-VII_TA_antitoxin"/>
</dbReference>
<organism evidence="11">
    <name type="scientific">mine drainage metagenome</name>
    <dbReference type="NCBI Taxonomy" id="410659"/>
    <lineage>
        <taxon>unclassified sequences</taxon>
        <taxon>metagenomes</taxon>
        <taxon>ecological metagenomes</taxon>
    </lineage>
</organism>
<reference evidence="11" key="2">
    <citation type="journal article" date="2014" name="ISME J.">
        <title>Microbial stratification in low pH oxic and suboxic macroscopic growths along an acid mine drainage.</title>
        <authorList>
            <person name="Mendez-Garcia C."/>
            <person name="Mesa V."/>
            <person name="Sprenger R.R."/>
            <person name="Richter M."/>
            <person name="Diez M.S."/>
            <person name="Solano J."/>
            <person name="Bargiela R."/>
            <person name="Golyshina O.V."/>
            <person name="Manteca A."/>
            <person name="Ramos J.L."/>
            <person name="Gallego J.R."/>
            <person name="Llorente I."/>
            <person name="Martins Dos Santos V.A."/>
            <person name="Jensen O.N."/>
            <person name="Pelaez A.I."/>
            <person name="Sanchez J."/>
            <person name="Ferrer M."/>
        </authorList>
    </citation>
    <scope>NUCLEOTIDE SEQUENCE</scope>
</reference>
<dbReference type="GO" id="GO:0046872">
    <property type="term" value="F:metal ion binding"/>
    <property type="evidence" value="ECO:0007669"/>
    <property type="project" value="UniProtKB-KW"/>
</dbReference>
<dbReference type="CDD" id="cd05403">
    <property type="entry name" value="NT_KNTase_like"/>
    <property type="match status" value="1"/>
</dbReference>
<evidence type="ECO:0000256" key="7">
    <source>
        <dbReference type="ARBA" id="ARBA00022840"/>
    </source>
</evidence>